<proteinExistence type="predicted"/>
<reference evidence="3" key="1">
    <citation type="journal article" date="2023" name="Genome Biol. Evol.">
        <title>First Whole Genome Sequence and Flow Cytometry Genome Size Data for the Lichen-Forming Fungus Ramalina farinacea (Ascomycota).</title>
        <authorList>
            <person name="Llewellyn T."/>
            <person name="Mian S."/>
            <person name="Hill R."/>
            <person name="Leitch I.J."/>
            <person name="Gaya E."/>
        </authorList>
    </citation>
    <scope>NUCLEOTIDE SEQUENCE</scope>
    <source>
        <strain evidence="3">LIQ254RAFAR</strain>
    </source>
</reference>
<dbReference type="SUPFAM" id="SSF52540">
    <property type="entry name" value="P-loop containing nucleoside triphosphate hydrolases"/>
    <property type="match status" value="2"/>
</dbReference>
<evidence type="ECO:0000259" key="2">
    <source>
        <dbReference type="Pfam" id="PF24883"/>
    </source>
</evidence>
<evidence type="ECO:0000313" key="3">
    <source>
        <dbReference type="EMBL" id="MDI1486729.1"/>
    </source>
</evidence>
<dbReference type="EMBL" id="JAPUFD010000004">
    <property type="protein sequence ID" value="MDI1486729.1"/>
    <property type="molecule type" value="Genomic_DNA"/>
</dbReference>
<dbReference type="PANTHER" id="PTHR10039">
    <property type="entry name" value="AMELOGENIN"/>
    <property type="match status" value="1"/>
</dbReference>
<dbReference type="AlphaFoldDB" id="A0AA43QJC8"/>
<organism evidence="3 4">
    <name type="scientific">Ramalina farinacea</name>
    <dbReference type="NCBI Taxonomy" id="258253"/>
    <lineage>
        <taxon>Eukaryota</taxon>
        <taxon>Fungi</taxon>
        <taxon>Dikarya</taxon>
        <taxon>Ascomycota</taxon>
        <taxon>Pezizomycotina</taxon>
        <taxon>Lecanoromycetes</taxon>
        <taxon>OSLEUM clade</taxon>
        <taxon>Lecanoromycetidae</taxon>
        <taxon>Lecanorales</taxon>
        <taxon>Lecanorineae</taxon>
        <taxon>Ramalinaceae</taxon>
        <taxon>Ramalina</taxon>
    </lineage>
</organism>
<evidence type="ECO:0000256" key="1">
    <source>
        <dbReference type="ARBA" id="ARBA00022737"/>
    </source>
</evidence>
<dbReference type="Gene3D" id="3.40.50.300">
    <property type="entry name" value="P-loop containing nucleotide triphosphate hydrolases"/>
    <property type="match status" value="1"/>
</dbReference>
<comment type="caution">
    <text evidence="3">The sequence shown here is derived from an EMBL/GenBank/DDBJ whole genome shotgun (WGS) entry which is preliminary data.</text>
</comment>
<dbReference type="Pfam" id="PF24883">
    <property type="entry name" value="NPHP3_N"/>
    <property type="match status" value="1"/>
</dbReference>
<name>A0AA43QJC8_9LECA</name>
<gene>
    <name evidence="3" type="ORF">OHK93_005990</name>
</gene>
<keyword evidence="1" id="KW-0677">Repeat</keyword>
<dbReference type="Proteomes" id="UP001161017">
    <property type="component" value="Unassembled WGS sequence"/>
</dbReference>
<sequence>MDPVTAFGLVASVLQVTSVSLNVVSRCHEMWKDGSLAQHQDTQDMTKRLSETIQHLKVSSRQTPSPSLDQDRQLLEICNQCTDTADELLKELRKFKRRPDEAWHKTCKKVFNSMFKTGKLDTLGAKLDGYQKLLNTGTLARLYAQNILQSQDLASISLDLRNLAAELDQGHRTVADLLPTLDRSLEEHVERNFVLHQQKGEIIKQQDEFKHSLYFSEMFKRQAEIVEAYPETCDWIFNEPEKGFDQSLQQLRMGSSFADWLENGKDVYWLSGKPGSGKSTLMKYLSDYCKFSPWANGSDVLVISFFFWALGTLEQHNYAGFLKSLLYQIASAQTSLIPMLLEKQDVSNGPLQAWTVARLEATLRHFLLHKPTSMSICFVIDGLDEFSGYYEGNLKGFIDDLAQSSQTRVCVSSRPKQVFKEHFKESPQLILENLNWEDIASTVQAELQEKLSTRFPKQKYDNERFLKSIALKAQGVFLWARVMIKDLREGILNGRNFEELEKSLEDMPSEINEMYEHMLGKLDKRPLKN</sequence>
<accession>A0AA43QJC8</accession>
<dbReference type="PANTHER" id="PTHR10039:SF5">
    <property type="entry name" value="NACHT DOMAIN-CONTAINING PROTEIN"/>
    <property type="match status" value="1"/>
</dbReference>
<keyword evidence="4" id="KW-1185">Reference proteome</keyword>
<evidence type="ECO:0000313" key="4">
    <source>
        <dbReference type="Proteomes" id="UP001161017"/>
    </source>
</evidence>
<dbReference type="InterPro" id="IPR056884">
    <property type="entry name" value="NPHP3-like_N"/>
</dbReference>
<protein>
    <recommendedName>
        <fullName evidence="2">Nephrocystin 3-like N-terminal domain-containing protein</fullName>
    </recommendedName>
</protein>
<feature type="domain" description="Nephrocystin 3-like N-terminal" evidence="2">
    <location>
        <begin position="250"/>
        <end position="414"/>
    </location>
</feature>
<dbReference type="InterPro" id="IPR027417">
    <property type="entry name" value="P-loop_NTPase"/>
</dbReference>